<gene>
    <name evidence="2" type="ORF">LshimejAT787_1202980</name>
</gene>
<feature type="region of interest" description="Disordered" evidence="1">
    <location>
        <begin position="130"/>
        <end position="192"/>
    </location>
</feature>
<dbReference type="OrthoDB" id="3042246at2759"/>
<organism evidence="2 3">
    <name type="scientific">Lyophyllum shimeji</name>
    <name type="common">Hon-shimeji</name>
    <name type="synonym">Tricholoma shimeji</name>
    <dbReference type="NCBI Taxonomy" id="47721"/>
    <lineage>
        <taxon>Eukaryota</taxon>
        <taxon>Fungi</taxon>
        <taxon>Dikarya</taxon>
        <taxon>Basidiomycota</taxon>
        <taxon>Agaricomycotina</taxon>
        <taxon>Agaricomycetes</taxon>
        <taxon>Agaricomycetidae</taxon>
        <taxon>Agaricales</taxon>
        <taxon>Tricholomatineae</taxon>
        <taxon>Lyophyllaceae</taxon>
        <taxon>Lyophyllum</taxon>
    </lineage>
</organism>
<name>A0A9P3UPJ7_LYOSH</name>
<reference evidence="2" key="1">
    <citation type="submission" date="2022-07" db="EMBL/GenBank/DDBJ databases">
        <title>The genome of Lyophyllum shimeji provides insight into the initial evolution of ectomycorrhizal fungal genome.</title>
        <authorList>
            <person name="Kobayashi Y."/>
            <person name="Shibata T."/>
            <person name="Hirakawa H."/>
            <person name="Shigenobu S."/>
            <person name="Nishiyama T."/>
            <person name="Yamada A."/>
            <person name="Hasebe M."/>
            <person name="Kawaguchi M."/>
        </authorList>
    </citation>
    <scope>NUCLEOTIDE SEQUENCE</scope>
    <source>
        <strain evidence="2">AT787</strain>
    </source>
</reference>
<feature type="compositionally biased region" description="Polar residues" evidence="1">
    <location>
        <begin position="132"/>
        <end position="155"/>
    </location>
</feature>
<dbReference type="AlphaFoldDB" id="A0A9P3UPJ7"/>
<evidence type="ECO:0000313" key="2">
    <source>
        <dbReference type="EMBL" id="GLB42849.1"/>
    </source>
</evidence>
<sequence>MATGRPKLYLMPPGPPGQRKPRPHVQPSQLVAGSMSLRDILSTVHDGSLGADVHPLVLDAVVQAVLSKSEAEPSAAPAATNSIVNPQAIHYENPYWHLTKMPLHPPEGHPYEQWAPSSYDAFWSNFERSKATESSTRTPLGATSQNTNTIPTWNAATPPFSPQPLTSGSTPHYRIPTPSPSPESQSPCNKRKAASLEEMTQVYPALADFIRVIPPSSSSSDDSRKNISPFPCNRCRQTVGGELTAMRQHLVDAHSVLDRKASTRCIFPGCDRSVFAGQIGSHIATHQARDVARCGLCGKGFAKAESVVQHIITGTCQIIQAADAAEDSQRRQKRTRQVL</sequence>
<proteinExistence type="predicted"/>
<evidence type="ECO:0008006" key="4">
    <source>
        <dbReference type="Google" id="ProtNLM"/>
    </source>
</evidence>
<evidence type="ECO:0000313" key="3">
    <source>
        <dbReference type="Proteomes" id="UP001063166"/>
    </source>
</evidence>
<comment type="caution">
    <text evidence="2">The sequence shown here is derived from an EMBL/GenBank/DDBJ whole genome shotgun (WGS) entry which is preliminary data.</text>
</comment>
<dbReference type="EMBL" id="BRPK01000012">
    <property type="protein sequence ID" value="GLB42849.1"/>
    <property type="molecule type" value="Genomic_DNA"/>
</dbReference>
<accession>A0A9P3UPJ7</accession>
<dbReference type="Proteomes" id="UP001063166">
    <property type="component" value="Unassembled WGS sequence"/>
</dbReference>
<keyword evidence="3" id="KW-1185">Reference proteome</keyword>
<protein>
    <recommendedName>
        <fullName evidence="4">C2H2-type domain-containing protein</fullName>
    </recommendedName>
</protein>
<feature type="region of interest" description="Disordered" evidence="1">
    <location>
        <begin position="1"/>
        <end position="26"/>
    </location>
</feature>
<evidence type="ECO:0000256" key="1">
    <source>
        <dbReference type="SAM" id="MobiDB-lite"/>
    </source>
</evidence>